<dbReference type="PANTHER" id="PTHR46044">
    <property type="entry name" value="NITRILASE"/>
    <property type="match status" value="1"/>
</dbReference>
<proteinExistence type="inferred from homology"/>
<dbReference type="GO" id="GO:0018822">
    <property type="term" value="F:nitrile hydratase activity"/>
    <property type="evidence" value="ECO:0007669"/>
    <property type="project" value="TreeGrafter"/>
</dbReference>
<dbReference type="PROSITE" id="PS50263">
    <property type="entry name" value="CN_HYDROLASE"/>
    <property type="match status" value="1"/>
</dbReference>
<dbReference type="Proteomes" id="UP000199649">
    <property type="component" value="Chromosome I"/>
</dbReference>
<dbReference type="OrthoDB" id="9811121at2"/>
<dbReference type="RefSeq" id="WP_092665944.1">
    <property type="nucleotide sequence ID" value="NZ_LT629734.1"/>
</dbReference>
<dbReference type="SUPFAM" id="SSF56317">
    <property type="entry name" value="Carbon-nitrogen hydrolase"/>
    <property type="match status" value="1"/>
</dbReference>
<dbReference type="GO" id="GO:0051410">
    <property type="term" value="P:detoxification of nitrogen compound"/>
    <property type="evidence" value="ECO:0007669"/>
    <property type="project" value="TreeGrafter"/>
</dbReference>
<dbReference type="Gene3D" id="3.60.110.10">
    <property type="entry name" value="Carbon-nitrogen hydrolase"/>
    <property type="match status" value="1"/>
</dbReference>
<protein>
    <submittedName>
        <fullName evidence="3">Nitrilase</fullName>
    </submittedName>
</protein>
<dbReference type="InterPro" id="IPR036526">
    <property type="entry name" value="C-N_Hydrolase_sf"/>
</dbReference>
<dbReference type="AlphaFoldDB" id="A0A1H1MDA6"/>
<dbReference type="STRING" id="684552.SAMN04489719_0937"/>
<accession>A0A1H1MDA6</accession>
<name>A0A1H1MDA6_9MICO</name>
<evidence type="ECO:0000313" key="3">
    <source>
        <dbReference type="EMBL" id="SDR84572.1"/>
    </source>
</evidence>
<keyword evidence="4" id="KW-1185">Reference proteome</keyword>
<dbReference type="Pfam" id="PF00795">
    <property type="entry name" value="CN_hydrolase"/>
    <property type="match status" value="1"/>
</dbReference>
<dbReference type="InterPro" id="IPR044149">
    <property type="entry name" value="Nitrilases_CHs"/>
</dbReference>
<reference evidence="4" key="1">
    <citation type="submission" date="2016-10" db="EMBL/GenBank/DDBJ databases">
        <authorList>
            <person name="Varghese N."/>
            <person name="Submissions S."/>
        </authorList>
    </citation>
    <scope>NUCLEOTIDE SEQUENCE [LARGE SCALE GENOMIC DNA]</scope>
    <source>
        <strain evidence="4">DSM 22965</strain>
    </source>
</reference>
<comment type="similarity">
    <text evidence="1">Belongs to the carbon-nitrogen hydrolase superfamily. Nitrilase family.</text>
</comment>
<dbReference type="InterPro" id="IPR003010">
    <property type="entry name" value="C-N_Hydrolase"/>
</dbReference>
<evidence type="ECO:0000259" key="2">
    <source>
        <dbReference type="PROSITE" id="PS50263"/>
    </source>
</evidence>
<dbReference type="GO" id="GO:0000257">
    <property type="term" value="F:nitrilase activity"/>
    <property type="evidence" value="ECO:0007669"/>
    <property type="project" value="TreeGrafter"/>
</dbReference>
<dbReference type="CDD" id="cd07564">
    <property type="entry name" value="nitrilases_CHs"/>
    <property type="match status" value="1"/>
</dbReference>
<evidence type="ECO:0000313" key="4">
    <source>
        <dbReference type="Proteomes" id="UP000199649"/>
    </source>
</evidence>
<feature type="domain" description="CN hydrolase" evidence="2">
    <location>
        <begin position="2"/>
        <end position="269"/>
    </location>
</feature>
<sequence length="307" mass="32792">MYKVAVVQAAAVPFDADAATRRSEQLIAEVGAAGAELAVFPEAFIGGYPKGTSFGTAIGIRTEPGRAEYERYVGGSVTLDGPEVARLAAASAEHGVHVVMGVIERLGNTLYCTALMISPEGGVVGKHRKLMPTGSERLVWGFGDGSTLDTMDTPGGRVGTVLCWENYMPLLRQAMYAKGVQIYCAPTADDRPTWQSTMQHIAIEGRTFVLSSCQVITRDAFPDDHPVEHAVPGGDTLMRGGSVIIAPSGEVLAGPVFDEETILYAELDMGAKTRSHLDFDAVGHYSRPDVFTLTVNEAPADSVRFVR</sequence>
<evidence type="ECO:0000256" key="1">
    <source>
        <dbReference type="ARBA" id="ARBA00008129"/>
    </source>
</evidence>
<gene>
    <name evidence="3" type="ORF">SAMN04489719_0937</name>
</gene>
<dbReference type="PANTHER" id="PTHR46044:SF1">
    <property type="entry name" value="CN HYDROLASE DOMAIN-CONTAINING PROTEIN"/>
    <property type="match status" value="1"/>
</dbReference>
<dbReference type="EMBL" id="LT629734">
    <property type="protein sequence ID" value="SDR84572.1"/>
    <property type="molecule type" value="Genomic_DNA"/>
</dbReference>
<organism evidence="3 4">
    <name type="scientific">Agrococcus carbonis</name>
    <dbReference type="NCBI Taxonomy" id="684552"/>
    <lineage>
        <taxon>Bacteria</taxon>
        <taxon>Bacillati</taxon>
        <taxon>Actinomycetota</taxon>
        <taxon>Actinomycetes</taxon>
        <taxon>Micrococcales</taxon>
        <taxon>Microbacteriaceae</taxon>
        <taxon>Agrococcus</taxon>
    </lineage>
</organism>